<proteinExistence type="inferred from homology"/>
<evidence type="ECO:0000256" key="2">
    <source>
        <dbReference type="ARBA" id="ARBA00022598"/>
    </source>
</evidence>
<dbReference type="CDD" id="cd16442">
    <property type="entry name" value="BPL"/>
    <property type="match status" value="1"/>
</dbReference>
<dbReference type="PANTHER" id="PTHR12835:SF5">
    <property type="entry name" value="BIOTIN--PROTEIN LIGASE"/>
    <property type="match status" value="1"/>
</dbReference>
<dbReference type="SUPFAM" id="SSF55681">
    <property type="entry name" value="Class II aaRS and biotin synthetases"/>
    <property type="match status" value="1"/>
</dbReference>
<dbReference type="PANTHER" id="PTHR12835">
    <property type="entry name" value="BIOTIN PROTEIN LIGASE"/>
    <property type="match status" value="1"/>
</dbReference>
<reference evidence="4 5" key="1">
    <citation type="submission" date="2018-06" db="EMBL/GenBank/DDBJ databases">
        <title>The Genome of Cuscuta australis (Dodder) Provides Insight into the Evolution of Plant Parasitism.</title>
        <authorList>
            <person name="Liu H."/>
        </authorList>
    </citation>
    <scope>NUCLEOTIDE SEQUENCE [LARGE SCALE GENOMIC DNA]</scope>
    <source>
        <strain evidence="5">cv. Yunnan</strain>
        <tissue evidence="4">Vines</tissue>
    </source>
</reference>
<dbReference type="NCBIfam" id="TIGR00121">
    <property type="entry name" value="birA_ligase"/>
    <property type="match status" value="1"/>
</dbReference>
<dbReference type="InterPro" id="IPR004143">
    <property type="entry name" value="BPL_LPL_catalytic"/>
</dbReference>
<keyword evidence="5" id="KW-1185">Reference proteome</keyword>
<sequence length="368" mass="41124">MEGVLEEVIPPCRPVTSLLRNHFLDAQEKSASETNSIKFLRNWLEMEMGSLVPSIMVLCGKSDAENELAKSLKKKKSLKLPGDGDLKVVLRSEVDNGSQNEAFCLDHYFNSLSTATGLGRFVIYSPRLSSTHDFISSNFCELPLGAVCVADVQSKGRGRSMNVWESPKGSLLFSFTLQMVDGRMVPHVQYVVSLAMADAINDLWKQYGTSRLVVRIKWPNDLYLDGLKIGGVLCTSTYKSQTFNVSAGIGINVDNEKPTTCLNAVLQKSTSAPNLLKREDILAAFFNKFETLNEVFLKQGFQPLEELYYKTWLHSGQRVIIQEIIEKQNEFIENVLTIQGLSPTGYLFATSPQLMMVKHGNFIQMETA</sequence>
<dbReference type="GO" id="GO:0004077">
    <property type="term" value="F:biotin--[biotin carboxyl-carrier protein] ligase activity"/>
    <property type="evidence" value="ECO:0007669"/>
    <property type="project" value="InterPro"/>
</dbReference>
<name>A0A328CZU5_9ASTE</name>
<dbReference type="GO" id="GO:0005737">
    <property type="term" value="C:cytoplasm"/>
    <property type="evidence" value="ECO:0007669"/>
    <property type="project" value="TreeGrafter"/>
</dbReference>
<comment type="caution">
    <text evidence="4">The sequence shown here is derived from an EMBL/GenBank/DDBJ whole genome shotgun (WGS) entry which is preliminary data.</text>
</comment>
<evidence type="ECO:0000259" key="3">
    <source>
        <dbReference type="PROSITE" id="PS51733"/>
    </source>
</evidence>
<dbReference type="Proteomes" id="UP000249390">
    <property type="component" value="Unassembled WGS sequence"/>
</dbReference>
<dbReference type="InterPro" id="IPR004408">
    <property type="entry name" value="Biotin_CoA_COase_ligase"/>
</dbReference>
<comment type="similarity">
    <text evidence="1">Belongs to the biotin--protein ligase family.</text>
</comment>
<dbReference type="InterPro" id="IPR045864">
    <property type="entry name" value="aa-tRNA-synth_II/BPL/LPL"/>
</dbReference>
<dbReference type="PROSITE" id="PS51733">
    <property type="entry name" value="BPL_LPL_CATALYTIC"/>
    <property type="match status" value="1"/>
</dbReference>
<gene>
    <name evidence="4" type="ORF">DM860_002684</name>
</gene>
<evidence type="ECO:0000313" key="5">
    <source>
        <dbReference type="Proteomes" id="UP000249390"/>
    </source>
</evidence>
<protein>
    <recommendedName>
        <fullName evidence="3">BPL/LPL catalytic domain-containing protein</fullName>
    </recommendedName>
</protein>
<accession>A0A328CZU5</accession>
<dbReference type="AlphaFoldDB" id="A0A328CZU5"/>
<organism evidence="4 5">
    <name type="scientific">Cuscuta australis</name>
    <dbReference type="NCBI Taxonomy" id="267555"/>
    <lineage>
        <taxon>Eukaryota</taxon>
        <taxon>Viridiplantae</taxon>
        <taxon>Streptophyta</taxon>
        <taxon>Embryophyta</taxon>
        <taxon>Tracheophyta</taxon>
        <taxon>Spermatophyta</taxon>
        <taxon>Magnoliopsida</taxon>
        <taxon>eudicotyledons</taxon>
        <taxon>Gunneridae</taxon>
        <taxon>Pentapetalae</taxon>
        <taxon>asterids</taxon>
        <taxon>lamiids</taxon>
        <taxon>Solanales</taxon>
        <taxon>Convolvulaceae</taxon>
        <taxon>Cuscuteae</taxon>
        <taxon>Cuscuta</taxon>
        <taxon>Cuscuta subgen. Grammica</taxon>
        <taxon>Cuscuta sect. Cleistogrammica</taxon>
    </lineage>
</organism>
<evidence type="ECO:0000313" key="4">
    <source>
        <dbReference type="EMBL" id="RAL38706.1"/>
    </source>
</evidence>
<dbReference type="Gene3D" id="3.30.930.10">
    <property type="entry name" value="Bira Bifunctional Protein, Domain 2"/>
    <property type="match status" value="1"/>
</dbReference>
<feature type="domain" description="BPL/LPL catalytic" evidence="3">
    <location>
        <begin position="106"/>
        <end position="297"/>
    </location>
</feature>
<dbReference type="EMBL" id="NQVE01000209">
    <property type="protein sequence ID" value="RAL38706.1"/>
    <property type="molecule type" value="Genomic_DNA"/>
</dbReference>
<keyword evidence="2" id="KW-0436">Ligase</keyword>
<dbReference type="Pfam" id="PF03099">
    <property type="entry name" value="BPL_LplA_LipB"/>
    <property type="match status" value="1"/>
</dbReference>
<evidence type="ECO:0000256" key="1">
    <source>
        <dbReference type="ARBA" id="ARBA00009934"/>
    </source>
</evidence>